<feature type="region of interest" description="Disordered" evidence="1">
    <location>
        <begin position="6409"/>
        <end position="6446"/>
    </location>
</feature>
<feature type="compositionally biased region" description="Polar residues" evidence="1">
    <location>
        <begin position="491"/>
        <end position="502"/>
    </location>
</feature>
<feature type="region of interest" description="Disordered" evidence="1">
    <location>
        <begin position="3407"/>
        <end position="3428"/>
    </location>
</feature>
<feature type="compositionally biased region" description="Low complexity" evidence="1">
    <location>
        <begin position="52"/>
        <end position="62"/>
    </location>
</feature>
<feature type="region of interest" description="Disordered" evidence="1">
    <location>
        <begin position="6299"/>
        <end position="6344"/>
    </location>
</feature>
<feature type="compositionally biased region" description="Basic and acidic residues" evidence="1">
    <location>
        <begin position="7263"/>
        <end position="7272"/>
    </location>
</feature>
<dbReference type="OMA" id="QHHGRTH"/>
<feature type="compositionally biased region" description="Basic residues" evidence="1">
    <location>
        <begin position="6206"/>
        <end position="6215"/>
    </location>
</feature>
<feature type="region of interest" description="Disordered" evidence="1">
    <location>
        <begin position="6030"/>
        <end position="6060"/>
    </location>
</feature>
<feature type="region of interest" description="Disordered" evidence="1">
    <location>
        <begin position="5450"/>
        <end position="5527"/>
    </location>
</feature>
<feature type="region of interest" description="Disordered" evidence="1">
    <location>
        <begin position="1149"/>
        <end position="1206"/>
    </location>
</feature>
<feature type="region of interest" description="Disordered" evidence="1">
    <location>
        <begin position="3970"/>
        <end position="4061"/>
    </location>
</feature>
<feature type="compositionally biased region" description="Polar residues" evidence="1">
    <location>
        <begin position="4447"/>
        <end position="4456"/>
    </location>
</feature>
<feature type="compositionally biased region" description="Low complexity" evidence="1">
    <location>
        <begin position="5901"/>
        <end position="5918"/>
    </location>
</feature>
<feature type="region of interest" description="Disordered" evidence="1">
    <location>
        <begin position="3592"/>
        <end position="3622"/>
    </location>
</feature>
<feature type="compositionally biased region" description="Low complexity" evidence="1">
    <location>
        <begin position="1108"/>
        <end position="1117"/>
    </location>
</feature>
<feature type="region of interest" description="Disordered" evidence="1">
    <location>
        <begin position="7501"/>
        <end position="7594"/>
    </location>
</feature>
<feature type="region of interest" description="Disordered" evidence="1">
    <location>
        <begin position="6080"/>
        <end position="6151"/>
    </location>
</feature>
<feature type="compositionally biased region" description="Low complexity" evidence="1">
    <location>
        <begin position="469"/>
        <end position="483"/>
    </location>
</feature>
<feature type="region of interest" description="Disordered" evidence="1">
    <location>
        <begin position="4284"/>
        <end position="4321"/>
    </location>
</feature>
<feature type="compositionally biased region" description="Gly residues" evidence="1">
    <location>
        <begin position="626"/>
        <end position="643"/>
    </location>
</feature>
<dbReference type="RefSeq" id="XP_015654666.1">
    <property type="nucleotide sequence ID" value="XM_015806795.1"/>
</dbReference>
<feature type="compositionally biased region" description="Polar residues" evidence="1">
    <location>
        <begin position="4025"/>
        <end position="4037"/>
    </location>
</feature>
<feature type="compositionally biased region" description="Basic and acidic residues" evidence="1">
    <location>
        <begin position="7527"/>
        <end position="7545"/>
    </location>
</feature>
<feature type="compositionally biased region" description="Gly residues" evidence="1">
    <location>
        <begin position="3773"/>
        <end position="3786"/>
    </location>
</feature>
<dbReference type="Proteomes" id="UP000037923">
    <property type="component" value="Unassembled WGS sequence"/>
</dbReference>
<comment type="caution">
    <text evidence="2">The sequence shown here is derived from an EMBL/GenBank/DDBJ whole genome shotgun (WGS) entry which is preliminary data.</text>
</comment>
<feature type="compositionally biased region" description="Basic and acidic residues" evidence="1">
    <location>
        <begin position="4004"/>
        <end position="4021"/>
    </location>
</feature>
<feature type="region of interest" description="Disordered" evidence="1">
    <location>
        <begin position="3273"/>
        <end position="3307"/>
    </location>
</feature>
<evidence type="ECO:0000313" key="3">
    <source>
        <dbReference type="Proteomes" id="UP000037923"/>
    </source>
</evidence>
<feature type="compositionally biased region" description="Low complexity" evidence="1">
    <location>
        <begin position="514"/>
        <end position="523"/>
    </location>
</feature>
<feature type="region of interest" description="Disordered" evidence="1">
    <location>
        <begin position="369"/>
        <end position="442"/>
    </location>
</feature>
<feature type="region of interest" description="Disordered" evidence="1">
    <location>
        <begin position="6559"/>
        <end position="6597"/>
    </location>
</feature>
<feature type="region of interest" description="Disordered" evidence="1">
    <location>
        <begin position="3078"/>
        <end position="3126"/>
    </location>
</feature>
<feature type="region of interest" description="Disordered" evidence="1">
    <location>
        <begin position="4154"/>
        <end position="4196"/>
    </location>
</feature>
<feature type="compositionally biased region" description="Pro residues" evidence="1">
    <location>
        <begin position="6842"/>
        <end position="6852"/>
    </location>
</feature>
<keyword evidence="3" id="KW-1185">Reference proteome</keyword>
<feature type="region of interest" description="Disordered" evidence="1">
    <location>
        <begin position="2308"/>
        <end position="2333"/>
    </location>
</feature>
<feature type="region of interest" description="Disordered" evidence="1">
    <location>
        <begin position="4434"/>
        <end position="4456"/>
    </location>
</feature>
<dbReference type="PROSITE" id="PS00616">
    <property type="entry name" value="HIS_ACID_PHOSPHAT_1"/>
    <property type="match status" value="1"/>
</dbReference>
<feature type="region of interest" description="Disordered" evidence="1">
    <location>
        <begin position="1519"/>
        <end position="1552"/>
    </location>
</feature>
<dbReference type="PANTHER" id="PTHR24216:SF65">
    <property type="entry name" value="PAXILLIN-LIKE PROTEIN 1"/>
    <property type="match status" value="1"/>
</dbReference>
<feature type="region of interest" description="Disordered" evidence="1">
    <location>
        <begin position="7208"/>
        <end position="7282"/>
    </location>
</feature>
<feature type="region of interest" description="Disordered" evidence="1">
    <location>
        <begin position="1082"/>
        <end position="1128"/>
    </location>
</feature>
<feature type="region of interest" description="Disordered" evidence="1">
    <location>
        <begin position="4337"/>
        <end position="4364"/>
    </location>
</feature>
<reference evidence="2 3" key="1">
    <citation type="submission" date="2015-07" db="EMBL/GenBank/DDBJ databases">
        <title>High-quality genome of monoxenous trypanosomatid Leptomonas pyrrhocoris.</title>
        <authorList>
            <person name="Flegontov P."/>
            <person name="Butenko A."/>
            <person name="Firsov S."/>
            <person name="Vlcek C."/>
            <person name="Logacheva M.D."/>
            <person name="Field M."/>
            <person name="Filatov D."/>
            <person name="Flegontova O."/>
            <person name="Gerasimov E."/>
            <person name="Jackson A.P."/>
            <person name="Kelly S."/>
            <person name="Opperdoes F."/>
            <person name="O'Reilly A."/>
            <person name="Votypka J."/>
            <person name="Yurchenko V."/>
            <person name="Lukes J."/>
        </authorList>
    </citation>
    <scope>NUCLEOTIDE SEQUENCE [LARGE SCALE GENOMIC DNA]</scope>
    <source>
        <strain evidence="2">H10</strain>
    </source>
</reference>
<feature type="region of interest" description="Disordered" evidence="1">
    <location>
        <begin position="2211"/>
        <end position="2276"/>
    </location>
</feature>
<feature type="compositionally biased region" description="Pro residues" evidence="1">
    <location>
        <begin position="5859"/>
        <end position="5872"/>
    </location>
</feature>
<feature type="compositionally biased region" description="Low complexity" evidence="1">
    <location>
        <begin position="140"/>
        <end position="155"/>
    </location>
</feature>
<feature type="region of interest" description="Disordered" evidence="1">
    <location>
        <begin position="3765"/>
        <end position="3792"/>
    </location>
</feature>
<feature type="region of interest" description="Disordered" evidence="1">
    <location>
        <begin position="1719"/>
        <end position="1740"/>
    </location>
</feature>
<feature type="region of interest" description="Disordered" evidence="1">
    <location>
        <begin position="6926"/>
        <end position="6979"/>
    </location>
</feature>
<feature type="region of interest" description="Disordered" evidence="1">
    <location>
        <begin position="1224"/>
        <end position="1244"/>
    </location>
</feature>
<feature type="compositionally biased region" description="Polar residues" evidence="1">
    <location>
        <begin position="1773"/>
        <end position="1796"/>
    </location>
</feature>
<feature type="region of interest" description="Disordered" evidence="1">
    <location>
        <begin position="4914"/>
        <end position="4937"/>
    </location>
</feature>
<feature type="region of interest" description="Disordered" evidence="1">
    <location>
        <begin position="4076"/>
        <end position="4125"/>
    </location>
</feature>
<feature type="compositionally biased region" description="Low complexity" evidence="1">
    <location>
        <begin position="6853"/>
        <end position="6864"/>
    </location>
</feature>
<dbReference type="EMBL" id="LGTL01000021">
    <property type="protein sequence ID" value="KPA76227.1"/>
    <property type="molecule type" value="Genomic_DNA"/>
</dbReference>
<feature type="region of interest" description="Disordered" evidence="1">
    <location>
        <begin position="6190"/>
        <end position="6245"/>
    </location>
</feature>
<feature type="compositionally biased region" description="Basic residues" evidence="1">
    <location>
        <begin position="6412"/>
        <end position="6421"/>
    </location>
</feature>
<gene>
    <name evidence="2" type="ORF">ABB37_07974</name>
</gene>
<dbReference type="InterPro" id="IPR033379">
    <property type="entry name" value="Acid_Pase_AS"/>
</dbReference>
<proteinExistence type="predicted"/>
<feature type="compositionally biased region" description="Low complexity" evidence="1">
    <location>
        <begin position="783"/>
        <end position="794"/>
    </location>
</feature>
<dbReference type="OrthoDB" id="266194at2759"/>
<feature type="region of interest" description="Disordered" evidence="1">
    <location>
        <begin position="4390"/>
        <end position="4420"/>
    </location>
</feature>
<organism evidence="2 3">
    <name type="scientific">Leptomonas pyrrhocoris</name>
    <name type="common">Firebug parasite</name>
    <dbReference type="NCBI Taxonomy" id="157538"/>
    <lineage>
        <taxon>Eukaryota</taxon>
        <taxon>Discoba</taxon>
        <taxon>Euglenozoa</taxon>
        <taxon>Kinetoplastea</taxon>
        <taxon>Metakinetoplastina</taxon>
        <taxon>Trypanosomatida</taxon>
        <taxon>Trypanosomatidae</taxon>
        <taxon>Leishmaniinae</taxon>
        <taxon>Leptomonas</taxon>
    </lineage>
</organism>
<feature type="compositionally biased region" description="Polar residues" evidence="1">
    <location>
        <begin position="3984"/>
        <end position="3993"/>
    </location>
</feature>
<protein>
    <submittedName>
        <fullName evidence="2">Uncharacterized protein</fullName>
    </submittedName>
</protein>
<feature type="compositionally biased region" description="Low complexity" evidence="1">
    <location>
        <begin position="3229"/>
        <end position="3247"/>
    </location>
</feature>
<accession>A0A0M9FUI4</accession>
<feature type="region of interest" description="Disordered" evidence="1">
    <location>
        <begin position="5775"/>
        <end position="5918"/>
    </location>
</feature>
<feature type="compositionally biased region" description="Low complexity" evidence="1">
    <location>
        <begin position="1531"/>
        <end position="1547"/>
    </location>
</feature>
<dbReference type="PANTHER" id="PTHR24216">
    <property type="entry name" value="PAXILLIN-RELATED"/>
    <property type="match status" value="1"/>
</dbReference>
<feature type="region of interest" description="Disordered" evidence="1">
    <location>
        <begin position="6842"/>
        <end position="6883"/>
    </location>
</feature>
<feature type="compositionally biased region" description="Low complexity" evidence="1">
    <location>
        <begin position="4041"/>
        <end position="4061"/>
    </location>
</feature>
<evidence type="ECO:0000256" key="1">
    <source>
        <dbReference type="SAM" id="MobiDB-lite"/>
    </source>
</evidence>
<dbReference type="InterPro" id="IPR016024">
    <property type="entry name" value="ARM-type_fold"/>
</dbReference>
<dbReference type="SUPFAM" id="SSF48371">
    <property type="entry name" value="ARM repeat"/>
    <property type="match status" value="1"/>
</dbReference>
<feature type="compositionally biased region" description="Basic and acidic residues" evidence="1">
    <location>
        <begin position="5473"/>
        <end position="5483"/>
    </location>
</feature>
<sequence length="7638" mass="797951">MPTRLAHITNHFFDLPSQDAQVTAGSPHPVVDFTTASSSLYQAALLRRHGGRSPAAAATTTTVRRRGGSSGVGTGPNPYGQPSSPSSSAALTPPQSPALPIDSPNSFSPISPGSPSASGMAATTTSTTRAGMQQHPHPLAAGAGAASPRAATRATRYPDGGDRARRHGTLSSPLFRAPLNTDFETSGVAPHGSSYNSFSRTLTGAATSPSAAARAAAAFRMTGGPSSRVGGAAANLGGLPSPTRLGAASSCAAVAVHPPTSNTSVETPSAYPVCDPTASQYTEADAELLLHPLLHYVQDENTLRFHAAALRRRRKEAVTFAVDALEHPSCGHACVSSLTQHQVTLQHDYVLHARGSRLIASIRQRSSRSPVMAALAGHTRDGQPRGRVGGGAGEENPSAGTDKSNRLHADLRPAGPRSRVFGNRDGATLPRPHGASPADSLTSAPGAAASLYLLEMTGQLSGESGEQLSEAAAATAGGPSAEAVSSRADGNHNTAFASSPTLSSRNGRRRRSSSRLPPASSHSTMPPPADSGDADTPISRGKRPASSPPEQGSEGGTVADEGEIALLLTHNVFANFRTLPLHFAHRSYELLPARYRAGLDAISAEVLLQQQQMQRNGGVVAGLDGGGGSSPNDTGGGGCGGAGAINSSTNTGNHGGSVGGRGPGSQGRRADASAATAAAAVLSGGDGTTAGYDGISYIGVSYLAANGDLFAGPGVPGTRANSTAPSPHPSTGPRVGAFGESGMWPGVRGDLSASPLPPSRAMAERGGGAGAGVHANAMDDDAASSTANAQASSSLGPVAGSPLAPSLSTSVAGGGGGAVPGTLTTSPNTANAGNSTNGGGGSSMLHHMHHTIQSFIARGEREVALHYIIAIAPYRFPYLSNSDRVLALFNQIRFFFPSPRFSTVLMAMEAWRSLYRPSVGASASDYAHMAQELLTLIETYLCHGRTYAEYVSGLLMLRVVLSLAMENSSLGSRNSTVMLQHRALVRERLPTLLLAVWVTLMDYYTIDDLPQPPRRALRDLAASAMQDALAVALELQMVVPVQNVVASAVNLLFNGPHTPTPAVPAVRNDTTGAAVVSRHEVPPTHFNEMQPQHGQRRRGQSPPLAEGSSISSSSNTSVGPAVAATTASSERSLMPVLLNVADRPHIAHAETATMGPRSTTATAPGRSPAPSPPPPLHTAAATATVTTSESPAPTASAPSSHGTLTRSVWRSLKRAARRVVSAALSTSTSAAGHPREGAESAAAADATTRVLNRGLVVTVAGPQTSSAAVAAAATTSTATVHIADPTRRLSPAHPSPPLLIDVPDDMLLDMNTDQAVELLATPSTHGWGIGSLNNGALGFSSPQLFHPCVTFTPDVLGSAMMAATRRDEMPHSPILPTAPSTSATFHMLWQPTIPSSFRLSPAQRQKKGGFVGPSMSTERSASSSWADAFWGSVLPDGGVNRDALWTMPLALGLRAAGRPLTLESTVAAACLTIGAFLCAWRLAGHDDEAEEGEETEEGTSASAAAAARTKAKASAYDALVPQVPPPPPPTTTSTTAAAPANSPTAAPGVRRGSCELSRTAASSMLTYCGTSITSSPGCRLAQDVRLLLPLVTEEQVRAVVTGVALGNGDASAQPVSPTSVSESTRMTWDEAAVGRPSVSASMLSVTLAAMTSLKPTAVPHYDRSDTAQETDPEWQSLSAAARNMFLPPIVDVEATASVTAVGDDGTTRALAGVKVCKHDRPNSASASPLPEETSASAAEGNRPVAVTSLNLLDAPESVVTAVATKQYTHSRFSSTASTHVPSLRQTSVPLPGTTANVDGARRHVDFRPPTAEPAKTAASMRTGSPARSRAAADTTTTTTAPPLFFFLPSWTVARLMDRCLHPTWDTDAPSEAPSQVEVMDGNEAGNAASPTASNSGSANVGAPLTVSVEAELMLTSLVPLLSQYYAASFSETQLMAATQLLVNRAVKVMRTISQATHRSTDDATVAEKLFGVASAPTTQQTAAAAFVDGRQAGANAGGTTTTTSRQHSVVDPGSLLPSCAVNLCHDSAVLDGTELLNAVLFIGTVAEPYPALFETIVSHKLYPLLHHAMRLMAFEEEPQFWLPTPFPSTAAWTASSSPPPPLTTAAVGPAGAAANVTAHPQWMMLTAARSMFQRISMPALVILAHNMPSLACARQCAPLVDRLVQVGLRQPFCIASVTTASSICAVFPSMARICQAEVARSMSVVLSTADDVGEGEDRHGPQGSAVGSNTAMPRHRRATGAPAAPPPQPLRPKAAAGGDEAKQRRGAAAATTGGNRLSGQLTPVLATIAATAAAAATVRPDVRPAHATTTATAGSSFVPPSSPTHLQRQRRPSAVSLCTAQRRRAAQVRLLKHRIFRSISFFPSSWEGTTLFFLEFCLPYLRHPDAQLRLACVQACTSWPLSDCWHSVERTMLQLSGSPHMPATMGSAAAAAAADGGGTSTSTTFMSFSSQLPIGGAGGGVSAVMAYPNSPISSASFLSGMLNTSLHGGSGGVRRATVSAAVTRVPLRDARSEGSDLGHADSASSPCYVSFANAAVATTASAFPAGPLSAVRGAVTAASAGGGGGVAKQRQTLTTAATIARSGAGLPMRDSSGLLGANSTAGNAAAVMVGPTRTTASATLLVDDGMRVFHAASPANSTPVGTLHTVQHHGRTHINALREIVHHLVEVAVCDPEPLIRRCALESLTPETYQLLYPHETVLHQLFIVLWDSYLPNRVKAAQLLCALAPLNPPFIYPRLREVMVRYIADMTSSVTSLSQRDGGRQRRSGETASSAAAAAVGIYCMPCRMVPEDSLYVLSHIASRLKQSTPLYLSQLLSIVYSVLRCASSGRGSVLQAMHLLIFLRDDCTQDQSALFDPFVDLIADQLADGEGDTPRVLAAVAALQTLLQSAELSQCSPQSLPVLVECLHSLLYRKPSVGTDFSMAVLQLLGTISNIEPWQPEMPPRAPALLRRPQNRYAIPPLSSLAGVFGKPSAMRSFWPAGVELADNAHQALGQLQKVDRFMPFTAMVWPDTVLRALMRTASGYVNGTMSLTQDGLGECLLAIMNILTNTMAVRHLDLYLPGVLTLVIDLLERKDARPLRSRAPPSPFFMTPKNDRRGTMKKEDASSEKAKSSSIAAQAGAGGDDGVRGRMHGTLSENLWLLFLRSLFDLVLMAGRRIAPMYPLLNVFLHRSWQQTTLRGMVQCCEVLDALCWSVPDLLRVDCDTWITKLLSALMHHDAFVLTHRRAHETPTSTPTTTAAAAATAGTTKQTRSTMVTTYPALSNEAERQAAVTGAGAAVASTTNTTRRSALGESPMAPPLDNTSSAAGGAFPRISVTPFASTDEPSPTAAAAAAATSGGAAQSRADEVAEANFEDQLKLVYRALTVCLTSMQPISSGFMRRLVCVCLSDCLKSSHVPQMTPRRAAGASVKAAHIRPHPTTPEVGGGAKGLAPHTVPETADLRSSSAAVAATAATPFPTHGMFDLMADPHEELISFINTCVCGPLMEYMMHTELETVSMKITKNVLARLESLSMVHEEALRRVMLTASLSPQQRQFSANVYGTESSFSSTAATRAFPHMEAAAAAEEARDASKPTRVVREACLREARELLYAQRLRQTDDPSLGTPSSAGGQTPTRGAAAASAAAAASNSLSGSTSPSPMPLGARTTKEVLWFSNAPLSRMWVQSTDQTTTVRRYFPFDAAQTSWETEGEVHLLGCLFAAAAWRHPSSTVPFIPVLYTFVAQRFGAESLVMSYTRCVCSRYYDLCLPLLSASDEEAAVANWVYQQQQQQQHRHGTSGGGVNGSAGNGSDGAFAPLPLVPNRATTAVTGARATPQDTDSTRTGDTGCEGATDVILRHPSAGRAASPALMDNVPPISFTSHFLVNSANTAAFTTSSTGGSRTGSWEAEAPLRTVMTAEGELSSITSLTRGRVAAAAPPPPPSSASSRLQTGRRDVPTTVAATAFNSASPASASVTSAATNHTSTTAIAMGGAGVAETPASHGFPPTDWTDTNSNNGRRSAEMNATAHFPDRDGDGDRSGREEHQRHCAANQTSDRPRSTSPFFYGSLPLPQQQQQQQLGTAGASTAAATTASTDVVFDFFHSPSTHSPPSTRDQSPTAVTLPIPVGPGGLGGAAEGRTGVTSGRGTGSGPIAINASFYPGSFFRSSFGDAVGVGSGGGGGGGGGSGPRYPNSASAHSGDGPGPHHATVHVGSGGVGGNDSVLVRQAAGSSQGHQLPFPVAYTNGMSSQPARPPSMSDLPASFPMSATDIMTATVAPMGFSQPPSAMLMVGSFGAAAPLNRHRSLLARPSSLFNGTPPAGSAGGGGVGGSPLWHPPPMAAPPSSEDLTYAPYTSAAAAALPHYTSPLQPSNTRRRTSPLLQHPPLPHNLHRSIASAAGTANLPRSDEASSLTVGAFHLLPPPPRQLTPIAPARRSSGSNPGTPVQGLPVLARSTGGLSRDAQGYLKTPPIGTRSSDTASPSPLFVRSTSTLRPVAVTAGAAAAAAVPTLLLEQQPRAPLMHPATTTATAGNNRDDVFVSVPTAVIFPPETAVPQHRNSLILFFESHRLLRAHGWRSWWEQFCLFMVECSQDYCVKACETFARNHHVAFACTELLPLALLSTLPSCTVAELTAWLQALRTFYVYHTDPCNSVPQQVTSGVAQVAHAIRLHRNAFFPPEVVSQVIDVWLPDGVVADLAHHSLNPPLRILYLEQDLARAFSWNRAALLMSAMDDVTSSLERKLFVQDRRFQRWLGALTAGTASATYTTPPHDSPVYPQDVSSNATTDALRFPRTATLASSSSSPSSSFIDAMPPSALELLGFYRAAALEYVRVYTELRPGEAAEAGQQQHRQQRRGCGADVTISSTGELRFPRAATRRTLSDASINNPEKAITGAMRCYTRLFDFEAVLRLWDVVKQQKRSRRGERLAAAKESAAAVFADERSGGRVDDGNGEDGDVAPPAAETPTWSAETARYVALAAQALSRWAYVSDTARFMQAEHLSRFSGTASPLLERIVSPGQFSFDTALMESGRMRHAKSWSSLAVDGWGHEDDPAHAFMTASSTDAAAPVERSDVSFSPDAAEGSLMEQQQQEIFLGAALVAAHDYEGAKQVLSAVRSGLRDSYAVFHTSCVRIKLEWNCIFQQLSDLEEGIHTLEPAAGFREDGTSATTATTTAATAAATAAAVAAGFSSESETTCFTYSGPGSPVLDREVHGRLYSEATIRRLRSIVCRPLSATTSPLQRFMMIAARSAIAPISWQLDSIITLCEMLERNGQPMRAVQTLHRYSQQATTANAMTSGAAAEYKQQLHLETLRRMIHNLPHEAELREMYACVQTALRQDLWQSRRAAAQWGQSSSSPVALFPSSVGANQASTEETMDPLFAVISDAKRGRGALLDALELGPSLTSYQVDLLLLSVGCRRRLARVLLRGAPLAQRAATGGVRNHRGDVSAAFAVSSPGADGSSQCVSLTSSATPVPSHLVSVHISSSSSGGGARNDPAGQGLAERGEGEGEARDGFATYPHSPMSSSMARQLIGFPTSASPPSPSLEASSPNTGFTLVSNATPLQDKEMPSTSFSNSNAHNNAVAAAAAAAAAGAGAAEGARRGSSGADGDGGKQVPRGFRHQPTRLSGTGEGAFAASAAAAAAAAENGDADDEEGKSAMESLTGENALFVEYYLLEHVVTVTHYVPSVWREFGLVLFDICLAIHSEWKVTADEETKQNFLAQSAKAIHGLQLAAQLWESGSASALGRGVGLFSAMAQRRHRHARSALPSAHLLLKALHLAITCELIVQNDAQASAVPVVAGAVAGSAGGPMSTAAARSPSPSVRAEGSLTTDEEDGNGDNALHLHAGFATVSPSTVSASPSNSQHTFFPYHDSPLAGEEEKVPTAAGGRPPPPPPPPPPPTQPHRGGHGTPQSTPKKAQRKNGGVGGGGASAPSSSSAPPTAPAGKSPSGGFACLDFSAASYAQWAALAPVLLAAATCHPTLYTVLRDMCVRSRHFLRQLVFMLIANFEHGHDTLFVQRTDQVSRGRGLAGTRTVMWDAPSPAHATAMRSFSAAAPRRADDTSALHCAPSKPATHSARGISAAPRERHFGRRVTSVPDLWEDDAGDVEVVRHDGRNGSGDSSRSGSCTDSSSTTTGPPSIPDPHRGKAPRRTARTRGSGNPAATTAANTADGQGGADTPATTEVEYNSSIDAASSFVSCASEADDEDNNSTADAFAVGESALHTTGQPSSSSSYRPRQRVPRRARSCLPPPQRQQQARPDRATTPVPLQETLPSFDYSPNEERVVRSLLLADVAAASPGHQQHIHEAMQLRGFVRRAWDVEATYTWPPASAQGQQDAEPPASATASPQEVAPNTGTNPNRNRTGSRPIEGASSPILDTDVAFHVQETDGALRAMELVLGGHCPLPVPLWYLSSVFGMEAAMEDDSAPVGPAAATAAKANRNGNHHHHHHHGSNSGGGNSNAEFSARKSGNGSAFNTAGISSSTTGLAAGSTLLDKGDGAGTAGHIAHDVRSTAQEASASPPPTAAAAALFPDVAPAGVLFSPSTVPGVVHVRRYLVPHPAPHHRKEELIFLVLSDGAMCRLRHVAPAPPRATAAAAPPQPRNGGSSGVRHPVAPHERSTTTKSTATATAAVAATTTDGEEVRYVVPHCLMEQVVSMVLSHLPLTNLQRPFVLPLGLQDYMTLLPEQTSGSVFGATVTAAVMHAGDKTNWQNGVALLTGESSAALSLTASLLTPSSASSSARGTPSLHHLMDDYAVHLRVREMAQAAHDAVQLYPTSDFEATYIAAETGRGPGAQSDNSFPFNWAYGYPASAPPSEAAMIAALNSTKYHDVVRQRKMNELRYDQLVAMAYNKGNVEQLVAYVRELLAARPSPLPWPVETPPPASETNRTTTAAASAGGGGGEVPPTNTNPPLQDPAEDNYARQQLLYAHLATLPRTEAHLRWLLGALEEAMCQKPTTATSSAPSVMTDEHHHPRGSATATAAPTNPPGNPRTIDEDHTSSAPPAPPHILTPPTWQACGRVLFRVESSRCKSALADAFSADSSDASHWLDVRRIYAKELAEWSVVQYLFDMFGRECGDVMVNTYDGHVAMHAMGRHSLQKAWGDDAGGGLRRGAGPAAAGAVATPSATAGSAPASPASPAARESDPLTSSPFPTRDPSLFRLTPVLQCGLPMQSPYALFQYRAASVLGDIYLYVRDLAGIATYGVDRVKAFAYTTGPTRVEALAGDGVHAGSLSVFPASARRTALPPHREKDQKAAPKLMITVPRSPPLTATTHASRRRGKSPAASPLPAPPSKTAEDSRHNDAAHPSLALATPPLHPQTMMEREVLPASLPSSSSATPPVSRSTTAAVATAVARADAQQYPCPAAASHASDATALSPYEAEVDPTATSRPFLVERTTIASHTAAASAACDGGGGGVKDAMLAANTEGPTSVSAGRQRNRRSGSTGAVPLSRDASTQRGERRWSSVSHPLSASAEGDQSGVDNVPQLLPPPPPCFDASSLRLKLSYDILLVLHADVEQQGRETMLRLLKTQREATEASWPRAPPSATRAAKAERRSRHKDGVSHVKAADAEVADGRRSSSHVNGNDDRLAWSSLSSSKSFSRTSSNNTSAASSNLGGKAEGAATPAPAATTAQSAYDFVTRLVAAATDEGNLLGVDDATPHLWRRWAPHW</sequence>
<feature type="region of interest" description="Disordered" evidence="1">
    <location>
        <begin position="626"/>
        <end position="671"/>
    </location>
</feature>
<feature type="region of interest" description="Disordered" evidence="1">
    <location>
        <begin position="463"/>
        <end position="557"/>
    </location>
</feature>
<feature type="compositionally biased region" description="Low complexity" evidence="1">
    <location>
        <begin position="7093"/>
        <end position="7109"/>
    </location>
</feature>
<feature type="compositionally biased region" description="Low complexity" evidence="1">
    <location>
        <begin position="5775"/>
        <end position="5795"/>
    </location>
</feature>
<feature type="compositionally biased region" description="Polar residues" evidence="1">
    <location>
        <begin position="2314"/>
        <end position="2326"/>
    </location>
</feature>
<feature type="compositionally biased region" description="Gly residues" evidence="1">
    <location>
        <begin position="653"/>
        <end position="665"/>
    </location>
</feature>
<feature type="compositionally biased region" description="Low complexity" evidence="1">
    <location>
        <begin position="7558"/>
        <end position="7583"/>
    </location>
</feature>
<feature type="compositionally biased region" description="Low complexity" evidence="1">
    <location>
        <begin position="6129"/>
        <end position="6141"/>
    </location>
</feature>
<feature type="compositionally biased region" description="Low complexity" evidence="1">
    <location>
        <begin position="81"/>
        <end position="131"/>
    </location>
</feature>
<feature type="region of interest" description="Disordered" evidence="1">
    <location>
        <begin position="806"/>
        <end position="844"/>
    </location>
</feature>
<feature type="region of interest" description="Disordered" evidence="1">
    <location>
        <begin position="3227"/>
        <end position="3248"/>
    </location>
</feature>
<feature type="region of interest" description="Disordered" evidence="1">
    <location>
        <begin position="781"/>
        <end position="800"/>
    </location>
</feature>
<feature type="region of interest" description="Disordered" evidence="1">
    <location>
        <begin position="48"/>
        <end position="178"/>
    </location>
</feature>
<feature type="compositionally biased region" description="Low complexity" evidence="1">
    <location>
        <begin position="4077"/>
        <end position="4087"/>
    </location>
</feature>
<feature type="region of interest" description="Disordered" evidence="1">
    <location>
        <begin position="7396"/>
        <end position="7454"/>
    </location>
</feature>
<feature type="region of interest" description="Disordered" evidence="1">
    <location>
        <begin position="3906"/>
        <end position="3929"/>
    </location>
</feature>
<feature type="region of interest" description="Disordered" evidence="1">
    <location>
        <begin position="5569"/>
        <end position="5598"/>
    </location>
</feature>
<feature type="compositionally biased region" description="Low complexity" evidence="1">
    <location>
        <begin position="820"/>
        <end position="835"/>
    </location>
</feature>
<dbReference type="GeneID" id="26908259"/>
<feature type="compositionally biased region" description="Low complexity" evidence="1">
    <location>
        <begin position="1177"/>
        <end position="1200"/>
    </location>
</feature>
<feature type="compositionally biased region" description="Low complexity" evidence="1">
    <location>
        <begin position="5819"/>
        <end position="5831"/>
    </location>
</feature>
<dbReference type="VEuPathDB" id="TriTrypDB:LpyrH10_21_1100"/>
<feature type="region of interest" description="Disordered" evidence="1">
    <location>
        <begin position="1773"/>
        <end position="1835"/>
    </location>
</feature>
<feature type="compositionally biased region" description="Low complexity" evidence="1">
    <location>
        <begin position="6088"/>
        <end position="6107"/>
    </location>
</feature>
<feature type="region of interest" description="Disordered" evidence="1">
    <location>
        <begin position="752"/>
        <end position="776"/>
    </location>
</feature>
<evidence type="ECO:0000313" key="2">
    <source>
        <dbReference type="EMBL" id="KPA76227.1"/>
    </source>
</evidence>
<feature type="compositionally biased region" description="Low complexity" evidence="1">
    <location>
        <begin position="6322"/>
        <end position="6337"/>
    </location>
</feature>
<feature type="region of interest" description="Disordered" evidence="1">
    <location>
        <begin position="7093"/>
        <end position="7123"/>
    </location>
</feature>
<feature type="compositionally biased region" description="Pro residues" evidence="1">
    <location>
        <begin position="1167"/>
        <end position="1176"/>
    </location>
</feature>
<feature type="compositionally biased region" description="Low complexity" evidence="1">
    <location>
        <begin position="3273"/>
        <end position="3285"/>
    </location>
</feature>
<name>A0A0M9FUI4_LEPPY</name>
<feature type="compositionally biased region" description="Basic and acidic residues" evidence="1">
    <location>
        <begin position="3092"/>
        <end position="3110"/>
    </location>
</feature>
<feature type="compositionally biased region" description="Polar residues" evidence="1">
    <location>
        <begin position="3602"/>
        <end position="3613"/>
    </location>
</feature>